<keyword evidence="5 7" id="KW-0408">Iron</keyword>
<proteinExistence type="inferred from homology"/>
<keyword evidence="6 8" id="KW-0503">Monooxygenase</keyword>
<evidence type="ECO:0000313" key="10">
    <source>
        <dbReference type="Proteomes" id="UP001301350"/>
    </source>
</evidence>
<dbReference type="GO" id="GO:0005506">
    <property type="term" value="F:iron ion binding"/>
    <property type="evidence" value="ECO:0007669"/>
    <property type="project" value="InterPro"/>
</dbReference>
<evidence type="ECO:0000256" key="7">
    <source>
        <dbReference type="PIRSR" id="PIRSR602401-1"/>
    </source>
</evidence>
<dbReference type="AlphaFoldDB" id="A0AAV9IXG5"/>
<dbReference type="InterPro" id="IPR001128">
    <property type="entry name" value="Cyt_P450"/>
</dbReference>
<dbReference type="PRINTS" id="PR00463">
    <property type="entry name" value="EP450I"/>
</dbReference>
<name>A0AAV9IXG5_CYACA</name>
<keyword evidence="4 8" id="KW-0560">Oxidoreductase</keyword>
<dbReference type="GO" id="GO:0004497">
    <property type="term" value="F:monooxygenase activity"/>
    <property type="evidence" value="ECO:0007669"/>
    <property type="project" value="UniProtKB-KW"/>
</dbReference>
<dbReference type="Proteomes" id="UP001301350">
    <property type="component" value="Unassembled WGS sequence"/>
</dbReference>
<reference evidence="9 10" key="1">
    <citation type="submission" date="2022-07" db="EMBL/GenBank/DDBJ databases">
        <title>Genome-wide signatures of adaptation to extreme environments.</title>
        <authorList>
            <person name="Cho C.H."/>
            <person name="Yoon H.S."/>
        </authorList>
    </citation>
    <scope>NUCLEOTIDE SEQUENCE [LARGE SCALE GENOMIC DNA]</scope>
    <source>
        <strain evidence="9 10">DBV 063 E5</strain>
    </source>
</reference>
<dbReference type="PANTHER" id="PTHR24291">
    <property type="entry name" value="CYTOCHROME P450 FAMILY 4"/>
    <property type="match status" value="1"/>
</dbReference>
<dbReference type="PROSITE" id="PS00086">
    <property type="entry name" value="CYTOCHROME_P450"/>
    <property type="match status" value="1"/>
</dbReference>
<dbReference type="Gene3D" id="1.10.630.10">
    <property type="entry name" value="Cytochrome P450"/>
    <property type="match status" value="1"/>
</dbReference>
<keyword evidence="10" id="KW-1185">Reference proteome</keyword>
<gene>
    <name evidence="9" type="ORF">CDCA_CDCA09G2800</name>
</gene>
<comment type="similarity">
    <text evidence="1 8">Belongs to the cytochrome P450 family.</text>
</comment>
<dbReference type="Pfam" id="PF00067">
    <property type="entry name" value="p450"/>
    <property type="match status" value="1"/>
</dbReference>
<accession>A0AAV9IXG5</accession>
<evidence type="ECO:0008006" key="11">
    <source>
        <dbReference type="Google" id="ProtNLM"/>
    </source>
</evidence>
<evidence type="ECO:0000256" key="1">
    <source>
        <dbReference type="ARBA" id="ARBA00010617"/>
    </source>
</evidence>
<dbReference type="InterPro" id="IPR017972">
    <property type="entry name" value="Cyt_P450_CS"/>
</dbReference>
<evidence type="ECO:0000256" key="5">
    <source>
        <dbReference type="ARBA" id="ARBA00023004"/>
    </source>
</evidence>
<dbReference type="InterPro" id="IPR002401">
    <property type="entry name" value="Cyt_P450_E_grp-I"/>
</dbReference>
<dbReference type="EMBL" id="JANCYW010000009">
    <property type="protein sequence ID" value="KAK4536775.1"/>
    <property type="molecule type" value="Genomic_DNA"/>
</dbReference>
<evidence type="ECO:0000313" key="9">
    <source>
        <dbReference type="EMBL" id="KAK4536775.1"/>
    </source>
</evidence>
<evidence type="ECO:0000256" key="8">
    <source>
        <dbReference type="RuleBase" id="RU000461"/>
    </source>
</evidence>
<keyword evidence="2 7" id="KW-0349">Heme</keyword>
<comment type="caution">
    <text evidence="9">The sequence shown here is derived from an EMBL/GenBank/DDBJ whole genome shotgun (WGS) entry which is preliminary data.</text>
</comment>
<evidence type="ECO:0000256" key="3">
    <source>
        <dbReference type="ARBA" id="ARBA00022723"/>
    </source>
</evidence>
<dbReference type="InterPro" id="IPR050196">
    <property type="entry name" value="Cytochrome_P450_Monoox"/>
</dbReference>
<evidence type="ECO:0000256" key="4">
    <source>
        <dbReference type="ARBA" id="ARBA00023002"/>
    </source>
</evidence>
<dbReference type="PANTHER" id="PTHR24291:SF50">
    <property type="entry name" value="BIFUNCTIONAL ALBAFLAVENONE MONOOXYGENASE_TERPENE SYNTHASE"/>
    <property type="match status" value="1"/>
</dbReference>
<dbReference type="PRINTS" id="PR00385">
    <property type="entry name" value="P450"/>
</dbReference>
<sequence>MSALFLKILLLLLSTLFSLFVWVFVLPKVVYRRSLPGPRPSLIWGNTLEFARNVGRAPRVFHRFRDIYGRCYQVWFFYHRIAVLSDVEDVKFIAQTVNAPKATAFKRTLTVFGGRGLLIVDEKLHPTRRRVIAKHMHGDFMRHLHEHIRAQAAIWAKKLREAATRDEPLDLDKTATALTLDVICSAGFGRSANAQADLNEELPQAIARTMFELGRNVALYPFRNMFGWYLNPPLRAACDVIQRFALDAWHTRLTEPPEARQARPMDLLDVFLDAVGEGVKFDVLSEVVTFMLAGHETTAHSIAWTVYEVAQRPEVQQQIQAEVDALYGERTEFLLPFEDVARLEYLGRVWKEALRLHPVAATGTYRELPHDVQLPGTGYVLERGTKVLMPPYVLHRDPEYWPEPEAFRPERFTREAIAQRHPFAYQAFSSGPRNCIGQAVATHEAMALLGALYRHYRVQLACAPSDVAEFHDLTLKPQLVIGPRRQPHPGAGLPLRLSARSEVVRA</sequence>
<dbReference type="InterPro" id="IPR036396">
    <property type="entry name" value="Cyt_P450_sf"/>
</dbReference>
<dbReference type="GO" id="GO:0016705">
    <property type="term" value="F:oxidoreductase activity, acting on paired donors, with incorporation or reduction of molecular oxygen"/>
    <property type="evidence" value="ECO:0007669"/>
    <property type="project" value="InterPro"/>
</dbReference>
<keyword evidence="3 7" id="KW-0479">Metal-binding</keyword>
<evidence type="ECO:0000256" key="6">
    <source>
        <dbReference type="ARBA" id="ARBA00023033"/>
    </source>
</evidence>
<comment type="cofactor">
    <cofactor evidence="7">
        <name>heme</name>
        <dbReference type="ChEBI" id="CHEBI:30413"/>
    </cofactor>
</comment>
<protein>
    <recommendedName>
        <fullName evidence="11">Cytochrome P450</fullName>
    </recommendedName>
</protein>
<dbReference type="SUPFAM" id="SSF48264">
    <property type="entry name" value="Cytochrome P450"/>
    <property type="match status" value="1"/>
</dbReference>
<feature type="binding site" description="axial binding residue" evidence="7">
    <location>
        <position position="435"/>
    </location>
    <ligand>
        <name>heme</name>
        <dbReference type="ChEBI" id="CHEBI:30413"/>
    </ligand>
    <ligandPart>
        <name>Fe</name>
        <dbReference type="ChEBI" id="CHEBI:18248"/>
    </ligandPart>
</feature>
<organism evidence="9 10">
    <name type="scientific">Cyanidium caldarium</name>
    <name type="common">Red alga</name>
    <dbReference type="NCBI Taxonomy" id="2771"/>
    <lineage>
        <taxon>Eukaryota</taxon>
        <taxon>Rhodophyta</taxon>
        <taxon>Bangiophyceae</taxon>
        <taxon>Cyanidiales</taxon>
        <taxon>Cyanidiaceae</taxon>
        <taxon>Cyanidium</taxon>
    </lineage>
</organism>
<dbReference type="GO" id="GO:0020037">
    <property type="term" value="F:heme binding"/>
    <property type="evidence" value="ECO:0007669"/>
    <property type="project" value="InterPro"/>
</dbReference>
<evidence type="ECO:0000256" key="2">
    <source>
        <dbReference type="ARBA" id="ARBA00022617"/>
    </source>
</evidence>